<evidence type="ECO:0000313" key="9">
    <source>
        <dbReference type="Proteomes" id="UP000235965"/>
    </source>
</evidence>
<feature type="compositionally biased region" description="Basic and acidic residues" evidence="6">
    <location>
        <begin position="149"/>
        <end position="169"/>
    </location>
</feature>
<evidence type="ECO:0000259" key="7">
    <source>
        <dbReference type="PROSITE" id="PS50950"/>
    </source>
</evidence>
<feature type="region of interest" description="Disordered" evidence="6">
    <location>
        <begin position="218"/>
        <end position="251"/>
    </location>
</feature>
<keyword evidence="4 5" id="KW-0238">DNA-binding</keyword>
<feature type="compositionally biased region" description="Basic and acidic residues" evidence="6">
    <location>
        <begin position="130"/>
        <end position="141"/>
    </location>
</feature>
<feature type="region of interest" description="Disordered" evidence="6">
    <location>
        <begin position="263"/>
        <end position="287"/>
    </location>
</feature>
<dbReference type="EMBL" id="NEVH01009067">
    <property type="protein sequence ID" value="PNF34062.1"/>
    <property type="molecule type" value="Genomic_DNA"/>
</dbReference>
<proteinExistence type="predicted"/>
<evidence type="ECO:0000256" key="5">
    <source>
        <dbReference type="PROSITE-ProRule" id="PRU00309"/>
    </source>
</evidence>
<dbReference type="OrthoDB" id="7312725at2759"/>
<dbReference type="SMART" id="SM00980">
    <property type="entry name" value="THAP"/>
    <property type="match status" value="1"/>
</dbReference>
<organism evidence="8 9">
    <name type="scientific">Cryptotermes secundus</name>
    <dbReference type="NCBI Taxonomy" id="105785"/>
    <lineage>
        <taxon>Eukaryota</taxon>
        <taxon>Metazoa</taxon>
        <taxon>Ecdysozoa</taxon>
        <taxon>Arthropoda</taxon>
        <taxon>Hexapoda</taxon>
        <taxon>Insecta</taxon>
        <taxon>Pterygota</taxon>
        <taxon>Neoptera</taxon>
        <taxon>Polyneoptera</taxon>
        <taxon>Dictyoptera</taxon>
        <taxon>Blattodea</taxon>
        <taxon>Blattoidea</taxon>
        <taxon>Termitoidae</taxon>
        <taxon>Kalotermitidae</taxon>
        <taxon>Cryptotermitinae</taxon>
        <taxon>Cryptotermes</taxon>
    </lineage>
</organism>
<gene>
    <name evidence="8" type="ORF">B7P43_G01166</name>
</gene>
<comment type="caution">
    <text evidence="8">The sequence shown here is derived from an EMBL/GenBank/DDBJ whole genome shotgun (WGS) entry which is preliminary data.</text>
</comment>
<feature type="region of interest" description="Disordered" evidence="6">
    <location>
        <begin position="582"/>
        <end position="608"/>
    </location>
</feature>
<dbReference type="EMBL" id="NEVH01009067">
    <property type="protein sequence ID" value="PNF34061.1"/>
    <property type="molecule type" value="Genomic_DNA"/>
</dbReference>
<keyword evidence="1" id="KW-0479">Metal-binding</keyword>
<evidence type="ECO:0000256" key="3">
    <source>
        <dbReference type="ARBA" id="ARBA00022833"/>
    </source>
</evidence>
<sequence>MPGCTAPNCTNSSQKGFKLYHFPSDKERSFIWVQNCGRERGWKPTKHTCVCEVHFEESQFESHRADGLRKLKPNAIPTIFNRVAPLRSYTRKAKKEPNNENVCPVTKENRKLPKVAEGTRLKVTSQQKGFELKESTGKDSDGPLQGEGEGLKELDHTYPKFTSGEDKDQNILNNDVTVEDGEVSVTVSLPTQCSKSYVRGRKRGRPVRKCDKKYDGEWCPEKSRTSRGRKRGRPPGSSNKSPASFHSPVRKSVKFSIRNKEQLQDSDKGIVKEDCPTSENKTGDSLSGEKSQCFVCDKNVNNGISIHTLTNTTKVHMHHKLDKLVVGEMELRIGEDGVLCIRCANLLNYVDRIEVELNMLTKAILNSIRKKYGMGVRTSDKTLENLLSDIEEEEKDEQGNCGEKINMDLQLSLGEETSNQWTEHENGSVVSSYTSDTLDASATNKIHESPPSEEMQCHVCRFRTSYKSLMIFHLRQHMKDSYWCDFCNIPLPKGTVDWMGRNSVENHITNIDLDDQHVIADVQGDIVEQEVEANGNAVREVDGSDTSILPRSMDLMVTVLPVSAEVVGKIVPQKVIRSERIKSRRGTEDTVRLPNDNDKSSSSLNHMQSISNSGKCIRVLNEMGMIITQEVASSDEVKDSETVVSEEHTDSQIPSHTVKFTTLDLTVKPQAGDRSKDQHILCKYLVDSHSNKGSAITELELNMEHRQLLNEVAITEVTSEELQIDNLSGDASEMRVNVTPGMMTYSSHDRRLNAALVDNPSELNEEVVGVQN</sequence>
<evidence type="ECO:0000256" key="1">
    <source>
        <dbReference type="ARBA" id="ARBA00022723"/>
    </source>
</evidence>
<dbReference type="Pfam" id="PF05485">
    <property type="entry name" value="THAP"/>
    <property type="match status" value="1"/>
</dbReference>
<feature type="compositionally biased region" description="Basic and acidic residues" evidence="6">
    <location>
        <begin position="263"/>
        <end position="275"/>
    </location>
</feature>
<dbReference type="Proteomes" id="UP000235965">
    <property type="component" value="Unassembled WGS sequence"/>
</dbReference>
<dbReference type="GO" id="GO:0043565">
    <property type="term" value="F:sequence-specific DNA binding"/>
    <property type="evidence" value="ECO:0007669"/>
    <property type="project" value="InterPro"/>
</dbReference>
<evidence type="ECO:0000313" key="8">
    <source>
        <dbReference type="EMBL" id="PNF34061.1"/>
    </source>
</evidence>
<evidence type="ECO:0000256" key="2">
    <source>
        <dbReference type="ARBA" id="ARBA00022771"/>
    </source>
</evidence>
<feature type="compositionally biased region" description="Basic and acidic residues" evidence="6">
    <location>
        <begin position="582"/>
        <end position="599"/>
    </location>
</feature>
<dbReference type="InterPro" id="IPR026516">
    <property type="entry name" value="THAP1/10"/>
</dbReference>
<dbReference type="SMART" id="SM00692">
    <property type="entry name" value="DM3"/>
    <property type="match status" value="1"/>
</dbReference>
<dbReference type="PANTHER" id="PTHR46600:SF11">
    <property type="entry name" value="THAP DOMAIN-CONTAINING PROTEIN 10"/>
    <property type="match status" value="1"/>
</dbReference>
<dbReference type="PROSITE" id="PS50950">
    <property type="entry name" value="ZF_THAP"/>
    <property type="match status" value="1"/>
</dbReference>
<dbReference type="InterPro" id="IPR006612">
    <property type="entry name" value="THAP_Znf"/>
</dbReference>
<protein>
    <recommendedName>
        <fullName evidence="7">THAP-type domain-containing protein</fullName>
    </recommendedName>
</protein>
<dbReference type="SUPFAM" id="SSF57716">
    <property type="entry name" value="Glucocorticoid receptor-like (DNA-binding domain)"/>
    <property type="match status" value="1"/>
</dbReference>
<feature type="compositionally biased region" description="Polar residues" evidence="6">
    <location>
        <begin position="277"/>
        <end position="287"/>
    </location>
</feature>
<reference evidence="8 9" key="1">
    <citation type="submission" date="2017-12" db="EMBL/GenBank/DDBJ databases">
        <title>Hemimetabolous genomes reveal molecular basis of termite eusociality.</title>
        <authorList>
            <person name="Harrison M.C."/>
            <person name="Jongepier E."/>
            <person name="Robertson H.M."/>
            <person name="Arning N."/>
            <person name="Bitard-Feildel T."/>
            <person name="Chao H."/>
            <person name="Childers C.P."/>
            <person name="Dinh H."/>
            <person name="Doddapaneni H."/>
            <person name="Dugan S."/>
            <person name="Gowin J."/>
            <person name="Greiner C."/>
            <person name="Han Y."/>
            <person name="Hu H."/>
            <person name="Hughes D.S.T."/>
            <person name="Huylmans A.-K."/>
            <person name="Kemena C."/>
            <person name="Kremer L.P.M."/>
            <person name="Lee S.L."/>
            <person name="Lopez-Ezquerra A."/>
            <person name="Mallet L."/>
            <person name="Monroy-Kuhn J.M."/>
            <person name="Moser A."/>
            <person name="Murali S.C."/>
            <person name="Muzny D.M."/>
            <person name="Otani S."/>
            <person name="Piulachs M.-D."/>
            <person name="Poelchau M."/>
            <person name="Qu J."/>
            <person name="Schaub F."/>
            <person name="Wada-Katsumata A."/>
            <person name="Worley K.C."/>
            <person name="Xie Q."/>
            <person name="Ylla G."/>
            <person name="Poulsen M."/>
            <person name="Gibbs R.A."/>
            <person name="Schal C."/>
            <person name="Richards S."/>
            <person name="Belles X."/>
            <person name="Korb J."/>
            <person name="Bornberg-Bauer E."/>
        </authorList>
    </citation>
    <scope>NUCLEOTIDE SEQUENCE [LARGE SCALE GENOMIC DNA]</scope>
    <source>
        <tissue evidence="8">Whole body</tissue>
    </source>
</reference>
<dbReference type="GO" id="GO:0008270">
    <property type="term" value="F:zinc ion binding"/>
    <property type="evidence" value="ECO:0007669"/>
    <property type="project" value="UniProtKB-KW"/>
</dbReference>
<evidence type="ECO:0000256" key="6">
    <source>
        <dbReference type="SAM" id="MobiDB-lite"/>
    </source>
</evidence>
<dbReference type="AlphaFoldDB" id="A0A2J7QZP7"/>
<keyword evidence="9" id="KW-1185">Reference proteome</keyword>
<evidence type="ECO:0000256" key="4">
    <source>
        <dbReference type="ARBA" id="ARBA00023125"/>
    </source>
</evidence>
<accession>A0A2J7QZP7</accession>
<name>A0A2J7QZP7_9NEOP</name>
<dbReference type="InParanoid" id="A0A2J7QZP7"/>
<keyword evidence="3" id="KW-0862">Zinc</keyword>
<keyword evidence="2 5" id="KW-0863">Zinc-finger</keyword>
<feature type="region of interest" description="Disordered" evidence="6">
    <location>
        <begin position="128"/>
        <end position="172"/>
    </location>
</feature>
<dbReference type="PANTHER" id="PTHR46600">
    <property type="entry name" value="THAP DOMAIN-CONTAINING"/>
    <property type="match status" value="1"/>
</dbReference>
<feature type="domain" description="THAP-type" evidence="7">
    <location>
        <begin position="1"/>
        <end position="80"/>
    </location>
</feature>